<dbReference type="Pfam" id="PF12697">
    <property type="entry name" value="Abhydrolase_6"/>
    <property type="match status" value="1"/>
</dbReference>
<protein>
    <submittedName>
        <fullName evidence="2">Hydrolase, alpha/beta domain protein</fullName>
    </submittedName>
</protein>
<organism evidence="2 3">
    <name type="scientific">Pseudoroseomonas cervicalis ATCC 49957</name>
    <dbReference type="NCBI Taxonomy" id="525371"/>
    <lineage>
        <taxon>Bacteria</taxon>
        <taxon>Pseudomonadati</taxon>
        <taxon>Pseudomonadota</taxon>
        <taxon>Alphaproteobacteria</taxon>
        <taxon>Acetobacterales</taxon>
        <taxon>Roseomonadaceae</taxon>
        <taxon>Roseomonas</taxon>
    </lineage>
</organism>
<dbReference type="Gene3D" id="3.40.50.1820">
    <property type="entry name" value="alpha/beta hydrolase"/>
    <property type="match status" value="1"/>
</dbReference>
<dbReference type="GO" id="GO:0016787">
    <property type="term" value="F:hydrolase activity"/>
    <property type="evidence" value="ECO:0007669"/>
    <property type="project" value="UniProtKB-KW"/>
</dbReference>
<accession>D5RTZ9</accession>
<dbReference type="AlphaFoldDB" id="D5RTZ9"/>
<dbReference type="InterPro" id="IPR029058">
    <property type="entry name" value="AB_hydrolase_fold"/>
</dbReference>
<keyword evidence="2" id="KW-0378">Hydrolase</keyword>
<name>D5RTZ9_9PROT</name>
<dbReference type="PANTHER" id="PTHR43798:SF29">
    <property type="entry name" value="AB HYDROLASE-1 DOMAIN-CONTAINING PROTEIN"/>
    <property type="match status" value="1"/>
</dbReference>
<reference evidence="2 3" key="1">
    <citation type="submission" date="2010-04" db="EMBL/GenBank/DDBJ databases">
        <authorList>
            <person name="Qin X."/>
            <person name="Bachman B."/>
            <person name="Battles P."/>
            <person name="Bell A."/>
            <person name="Bess C."/>
            <person name="Bickham C."/>
            <person name="Chaboub L."/>
            <person name="Chen D."/>
            <person name="Coyle M."/>
            <person name="Deiros D.R."/>
            <person name="Dinh H."/>
            <person name="Forbes L."/>
            <person name="Fowler G."/>
            <person name="Francisco L."/>
            <person name="Fu Q."/>
            <person name="Gubbala S."/>
            <person name="Hale W."/>
            <person name="Han Y."/>
            <person name="Hemphill L."/>
            <person name="Highlander S.K."/>
            <person name="Hirani K."/>
            <person name="Hogues M."/>
            <person name="Jackson L."/>
            <person name="Jakkamsetti A."/>
            <person name="Javaid M."/>
            <person name="Jiang H."/>
            <person name="Korchina V."/>
            <person name="Kovar C."/>
            <person name="Lara F."/>
            <person name="Lee S."/>
            <person name="Mata R."/>
            <person name="Mathew T."/>
            <person name="Moen C."/>
            <person name="Morales K."/>
            <person name="Munidasa M."/>
            <person name="Nazareth L."/>
            <person name="Ngo R."/>
            <person name="Nguyen L."/>
            <person name="Okwuonu G."/>
            <person name="Ongeri F."/>
            <person name="Patil S."/>
            <person name="Petrosino J."/>
            <person name="Pham C."/>
            <person name="Pham P."/>
            <person name="Pu L.-L."/>
            <person name="Puazo M."/>
            <person name="Raj R."/>
            <person name="Reid J."/>
            <person name="Rouhana J."/>
            <person name="Saada N."/>
            <person name="Shang Y."/>
            <person name="Simmons D."/>
            <person name="Thornton R."/>
            <person name="Warren J."/>
            <person name="Weissenberger G."/>
            <person name="Zhang J."/>
            <person name="Zhang L."/>
            <person name="Zhou C."/>
            <person name="Zhu D."/>
            <person name="Muzny D."/>
            <person name="Worley K."/>
            <person name="Gibbs R."/>
        </authorList>
    </citation>
    <scope>NUCLEOTIDE SEQUENCE [LARGE SCALE GENOMIC DNA]</scope>
    <source>
        <strain evidence="2 3">ATCC 49957</strain>
    </source>
</reference>
<evidence type="ECO:0000259" key="1">
    <source>
        <dbReference type="Pfam" id="PF12697"/>
    </source>
</evidence>
<evidence type="ECO:0000313" key="3">
    <source>
        <dbReference type="Proteomes" id="UP000005324"/>
    </source>
</evidence>
<dbReference type="Proteomes" id="UP000005324">
    <property type="component" value="Unassembled WGS sequence"/>
</dbReference>
<dbReference type="InterPro" id="IPR050266">
    <property type="entry name" value="AB_hydrolase_sf"/>
</dbReference>
<dbReference type="EMBL" id="ADVL01000885">
    <property type="protein sequence ID" value="EFH09221.1"/>
    <property type="molecule type" value="Genomic_DNA"/>
</dbReference>
<gene>
    <name evidence="2" type="primary">catD2</name>
    <name evidence="2" type="ORF">HMPREF0731_4561</name>
</gene>
<proteinExistence type="predicted"/>
<dbReference type="InterPro" id="IPR000073">
    <property type="entry name" value="AB_hydrolase_1"/>
</dbReference>
<dbReference type="SUPFAM" id="SSF53474">
    <property type="entry name" value="alpha/beta-Hydrolases"/>
    <property type="match status" value="1"/>
</dbReference>
<evidence type="ECO:0000313" key="2">
    <source>
        <dbReference type="EMBL" id="EFH09221.1"/>
    </source>
</evidence>
<sequence length="246" mass="26213">MPADPPAAPPPAAPPRRPDLLLLPGLLCDARLWRDAVAGLEGAAACQVADLTRDDTLRGMALRALEQAPPRFALAGLSMGGYVAFEILRLAPGRVTHLALFDTSARPDSVEAARRRRGLMALSRSGQFRGVTPRLLPSLLHPQAVDGPLGHEVRAMADRVGHDAFLRQQMAILHRPDSRPLLPGIAVPTLVAVGEQDTLTPPELAEEMAALIPGAVLARIPGCGHLPTMERPEACAALLRDWLARG</sequence>
<dbReference type="OrthoDB" id="5491135at2"/>
<feature type="domain" description="AB hydrolase-1" evidence="1">
    <location>
        <begin position="21"/>
        <end position="237"/>
    </location>
</feature>
<comment type="caution">
    <text evidence="2">The sequence shown here is derived from an EMBL/GenBank/DDBJ whole genome shotgun (WGS) entry which is preliminary data.</text>
</comment>
<keyword evidence="3" id="KW-1185">Reference proteome</keyword>
<dbReference type="PANTHER" id="PTHR43798">
    <property type="entry name" value="MONOACYLGLYCEROL LIPASE"/>
    <property type="match status" value="1"/>
</dbReference>
<dbReference type="HOGENOM" id="CLU_020336_29_1_5"/>
<dbReference type="RefSeq" id="WP_007005996.1">
    <property type="nucleotide sequence ID" value="NZ_GG770869.1"/>
</dbReference>